<dbReference type="EMBL" id="JACZHT010000005">
    <property type="protein sequence ID" value="MBE1237485.1"/>
    <property type="molecule type" value="Genomic_DNA"/>
</dbReference>
<dbReference type="RefSeq" id="WP_192534494.1">
    <property type="nucleotide sequence ID" value="NZ_JACZHT010000005.1"/>
</dbReference>
<evidence type="ECO:0000313" key="3">
    <source>
        <dbReference type="Proteomes" id="UP000631034"/>
    </source>
</evidence>
<evidence type="ECO:0000259" key="1">
    <source>
        <dbReference type="Pfam" id="PF06381"/>
    </source>
</evidence>
<organism evidence="2 3">
    <name type="scientific">Phaeovibrio sulfidiphilus</name>
    <dbReference type="NCBI Taxonomy" id="1220600"/>
    <lineage>
        <taxon>Bacteria</taxon>
        <taxon>Pseudomonadati</taxon>
        <taxon>Pseudomonadota</taxon>
        <taxon>Alphaproteobacteria</taxon>
        <taxon>Rhodospirillales</taxon>
        <taxon>Rhodospirillaceae</taxon>
        <taxon>Phaeovibrio</taxon>
    </lineage>
</organism>
<feature type="domain" description="Anti-CBASS protein Acb1-like N-terminal" evidence="1">
    <location>
        <begin position="63"/>
        <end position="415"/>
    </location>
</feature>
<gene>
    <name evidence="2" type="ORF">IHV25_07470</name>
</gene>
<dbReference type="Proteomes" id="UP000631034">
    <property type="component" value="Unassembled WGS sequence"/>
</dbReference>
<dbReference type="Pfam" id="PF06381">
    <property type="entry name" value="Phage_portal_3"/>
    <property type="match status" value="1"/>
</dbReference>
<proteinExistence type="predicted"/>
<comment type="caution">
    <text evidence="2">The sequence shown here is derived from an EMBL/GenBank/DDBJ whole genome shotgun (WGS) entry which is preliminary data.</text>
</comment>
<keyword evidence="3" id="KW-1185">Reference proteome</keyword>
<evidence type="ECO:0000313" key="2">
    <source>
        <dbReference type="EMBL" id="MBE1237485.1"/>
    </source>
</evidence>
<accession>A0A8J7CR63</accession>
<reference evidence="2" key="1">
    <citation type="submission" date="2020-10" db="EMBL/GenBank/DDBJ databases">
        <title>Genome sequence of the unusual species of purple photosynthetic bacteria, Phaeovibrio sulfidiphilus DSM 23193, type strain.</title>
        <authorList>
            <person name="Kyndt J.A."/>
            <person name="Meyer T.E."/>
        </authorList>
    </citation>
    <scope>NUCLEOTIDE SEQUENCE</scope>
    <source>
        <strain evidence="2">DSM 23193</strain>
    </source>
</reference>
<protein>
    <submittedName>
        <fullName evidence="2">DUF1073 domain-containing protein</fullName>
    </submittedName>
</protein>
<dbReference type="InterPro" id="IPR024459">
    <property type="entry name" value="Acb1-like_N"/>
</dbReference>
<dbReference type="AlphaFoldDB" id="A0A8J7CR63"/>
<name>A0A8J7CR63_9PROT</name>
<sequence length="447" mass="48756">MTSPPSACDCPERRPLSVSPALIRRLAEDRALLGDARSGAAGLSCAATESLVEGIGGSVNYPLLAGLCRNGLIRAGIDTVAHAMTSEWIRLTCLGGHPDETQRAKLASLETALGAFGLQDVFAEAARMIGYFGGCLVFIDTGTSDPDVLRLPLDHHPLSFPKGALQRFTLIEPGTVSPGVCDTRNPLSEDYYRPVTWKIAGTLEVHRSRFLYFSAGDLPARIRPSYNFFGVPMAEVALDYVAHFTETRAAAARLLTKFSRLIFKTNMNDVLSGGLGTDMERRIQYAIDHWTNDDLFIIDKEDEDVIKVESTLGGVTEIVRQSLEMVAAIFRVPVMKLLGISPSGLNATGDADLRNFHENVGHLQEKQLNAPLEKALDVLQLHLFGEIDPALTFEWRPLEEQNEAELARIDELAARTLALGVEAGAITAQEMRAALMKMPSLRLDSAL</sequence>